<keyword evidence="6" id="KW-0645">Protease</keyword>
<keyword evidence="14" id="KW-0732">Signal</keyword>
<dbReference type="GO" id="GO:0006508">
    <property type="term" value="P:proteolysis"/>
    <property type="evidence" value="ECO:0007669"/>
    <property type="project" value="UniProtKB-KW"/>
</dbReference>
<keyword evidence="10" id="KW-0482">Metalloprotease</keyword>
<accession>A0A7Z0DB18</accession>
<evidence type="ECO:0000256" key="14">
    <source>
        <dbReference type="SAM" id="SignalP"/>
    </source>
</evidence>
<evidence type="ECO:0000256" key="7">
    <source>
        <dbReference type="ARBA" id="ARBA00022723"/>
    </source>
</evidence>
<evidence type="ECO:0000259" key="16">
    <source>
        <dbReference type="Pfam" id="PF17900"/>
    </source>
</evidence>
<feature type="region of interest" description="Disordered" evidence="13">
    <location>
        <begin position="488"/>
        <end position="525"/>
    </location>
</feature>
<dbReference type="InterPro" id="IPR042097">
    <property type="entry name" value="Aminopeptidase_N-like_N_sf"/>
</dbReference>
<evidence type="ECO:0000313" key="17">
    <source>
        <dbReference type="EMBL" id="NYI72236.1"/>
    </source>
</evidence>
<dbReference type="InterPro" id="IPR001930">
    <property type="entry name" value="Peptidase_M1"/>
</dbReference>
<evidence type="ECO:0000256" key="3">
    <source>
        <dbReference type="ARBA" id="ARBA00010136"/>
    </source>
</evidence>
<keyword evidence="18" id="KW-1185">Reference proteome</keyword>
<dbReference type="PANTHER" id="PTHR11533:SF297">
    <property type="entry name" value="AMINOPEPTIDASE N"/>
    <property type="match status" value="1"/>
</dbReference>
<dbReference type="AlphaFoldDB" id="A0A7Z0DB18"/>
<feature type="chain" id="PRO_5039329168" description="Aminopeptidase N" evidence="14">
    <location>
        <begin position="28"/>
        <end position="525"/>
    </location>
</feature>
<evidence type="ECO:0000256" key="12">
    <source>
        <dbReference type="ARBA" id="ARBA00031533"/>
    </source>
</evidence>
<dbReference type="InterPro" id="IPR014782">
    <property type="entry name" value="Peptidase_M1_dom"/>
</dbReference>
<evidence type="ECO:0000256" key="6">
    <source>
        <dbReference type="ARBA" id="ARBA00022670"/>
    </source>
</evidence>
<dbReference type="Gene3D" id="2.60.40.1730">
    <property type="entry name" value="tricorn interacting facor f3 domain"/>
    <property type="match status" value="1"/>
</dbReference>
<dbReference type="Proteomes" id="UP000527616">
    <property type="component" value="Unassembled WGS sequence"/>
</dbReference>
<dbReference type="Pfam" id="PF17900">
    <property type="entry name" value="Peptidase_M1_N"/>
    <property type="match status" value="1"/>
</dbReference>
<evidence type="ECO:0000256" key="5">
    <source>
        <dbReference type="ARBA" id="ARBA00015611"/>
    </source>
</evidence>
<dbReference type="GO" id="GO:0016285">
    <property type="term" value="F:alanyl aminopeptidase activity"/>
    <property type="evidence" value="ECO:0007669"/>
    <property type="project" value="UniProtKB-EC"/>
</dbReference>
<reference evidence="17 18" key="1">
    <citation type="submission" date="2020-07" db="EMBL/GenBank/DDBJ databases">
        <title>Sequencing the genomes of 1000 actinobacteria strains.</title>
        <authorList>
            <person name="Klenk H.-P."/>
        </authorList>
    </citation>
    <scope>NUCLEOTIDE SEQUENCE [LARGE SCALE GENOMIC DNA]</scope>
    <source>
        <strain evidence="17 18">DSM 103164</strain>
    </source>
</reference>
<dbReference type="SUPFAM" id="SSF63737">
    <property type="entry name" value="Leukotriene A4 hydrolase N-terminal domain"/>
    <property type="match status" value="1"/>
</dbReference>
<gene>
    <name evidence="17" type="ORF">GGQ54_002796</name>
</gene>
<dbReference type="CDD" id="cd09603">
    <property type="entry name" value="M1_APN_like"/>
    <property type="match status" value="1"/>
</dbReference>
<evidence type="ECO:0000256" key="10">
    <source>
        <dbReference type="ARBA" id="ARBA00023049"/>
    </source>
</evidence>
<evidence type="ECO:0000256" key="8">
    <source>
        <dbReference type="ARBA" id="ARBA00022801"/>
    </source>
</evidence>
<feature type="signal peptide" evidence="14">
    <location>
        <begin position="1"/>
        <end position="27"/>
    </location>
</feature>
<dbReference type="InterPro" id="IPR027268">
    <property type="entry name" value="Peptidase_M4/M1_CTD_sf"/>
</dbReference>
<dbReference type="GO" id="GO:0008237">
    <property type="term" value="F:metallopeptidase activity"/>
    <property type="evidence" value="ECO:0007669"/>
    <property type="project" value="UniProtKB-KW"/>
</dbReference>
<evidence type="ECO:0000256" key="4">
    <source>
        <dbReference type="ARBA" id="ARBA00012564"/>
    </source>
</evidence>
<dbReference type="EMBL" id="JACBZS010000001">
    <property type="protein sequence ID" value="NYI72236.1"/>
    <property type="molecule type" value="Genomic_DNA"/>
</dbReference>
<dbReference type="EC" id="3.4.11.2" evidence="4"/>
<name>A0A7Z0DB18_9ACTN</name>
<dbReference type="PANTHER" id="PTHR11533">
    <property type="entry name" value="PROTEASE M1 ZINC METALLOPROTEASE"/>
    <property type="match status" value="1"/>
</dbReference>
<evidence type="ECO:0000256" key="13">
    <source>
        <dbReference type="SAM" id="MobiDB-lite"/>
    </source>
</evidence>
<comment type="caution">
    <text evidence="17">The sequence shown here is derived from an EMBL/GenBank/DDBJ whole genome shotgun (WGS) entry which is preliminary data.</text>
</comment>
<dbReference type="PRINTS" id="PR00756">
    <property type="entry name" value="ALADIPTASE"/>
</dbReference>
<sequence>MSHNRSAIRSRTLRAALAAGVTGVALAVAPITASAAPRDIGGAGLGDDYFPNYGNSGYDVSRYAIDVNYRPAGDLLTGTTTITAKATQNLRRFNLDFALPVSRVTVNGKVARYNQDDPHELVVTPKNRIRSGQQMTITVEYAGVPSSVEVDGINPWIKTPDGAVALGEPEISAWWYPANDHPQDKARFDVTIRVPSGVEALSNGQLVSRTLSPKGDVWRWRETKPMATYLAFMAIGQYKVTEGTTSKGLPWIYAVPTDNSTTTQRAETDFARTPEVVDYLSSQYGPYPFDAVGDVAPAADFGYALETQTRPVYTRGFWRRGSNMGVVAHEWAHQWWGDSVSVQEWKDIWVNEAFASHAEWLWSEDQGEGTANQLLREYYDGYAADSPMWQVSIADPGRDNVFDAAVYDRGAMSVQALRNRIGSPAFWQLLRTWQAEKRYGNGSVEEFMALAEKLSGEDLDGFFRAWLYDQRKPAATAENGLDFGTAKAAKQTNAQGKTAEKADQRTLQRTRETLDHTHRTLKEAR</sequence>
<evidence type="ECO:0000256" key="2">
    <source>
        <dbReference type="ARBA" id="ARBA00001947"/>
    </source>
</evidence>
<dbReference type="InterPro" id="IPR045357">
    <property type="entry name" value="Aminopeptidase_N-like_N"/>
</dbReference>
<comment type="catalytic activity">
    <reaction evidence="1">
        <text>Release of an N-terminal amino acid, Xaa-|-Yaa- from a peptide, amide or arylamide. Xaa is preferably Ala, but may be most amino acids including Pro (slow action). When a terminal hydrophobic residue is followed by a prolyl residue, the two may be released as an intact Xaa-Pro dipeptide.</text>
        <dbReference type="EC" id="3.4.11.2"/>
    </reaction>
</comment>
<evidence type="ECO:0000313" key="18">
    <source>
        <dbReference type="Proteomes" id="UP000527616"/>
    </source>
</evidence>
<feature type="domain" description="Peptidase M1 membrane alanine aminopeptidase" evidence="15">
    <location>
        <begin position="322"/>
        <end position="466"/>
    </location>
</feature>
<keyword evidence="17" id="KW-0031">Aminopeptidase</keyword>
<dbReference type="RefSeq" id="WP_218843874.1">
    <property type="nucleotide sequence ID" value="NZ_JACBZS010000001.1"/>
</dbReference>
<keyword evidence="7" id="KW-0479">Metal-binding</keyword>
<keyword evidence="8" id="KW-0378">Hydrolase</keyword>
<evidence type="ECO:0000256" key="9">
    <source>
        <dbReference type="ARBA" id="ARBA00022833"/>
    </source>
</evidence>
<proteinExistence type="inferred from homology"/>
<evidence type="ECO:0000256" key="11">
    <source>
        <dbReference type="ARBA" id="ARBA00029811"/>
    </source>
</evidence>
<feature type="compositionally biased region" description="Basic and acidic residues" evidence="13">
    <location>
        <begin position="498"/>
        <end position="525"/>
    </location>
</feature>
<dbReference type="Pfam" id="PF01433">
    <property type="entry name" value="Peptidase_M1"/>
    <property type="match status" value="1"/>
</dbReference>
<feature type="domain" description="Aminopeptidase N-like N-terminal" evidence="16">
    <location>
        <begin position="62"/>
        <end position="230"/>
    </location>
</feature>
<evidence type="ECO:0000256" key="1">
    <source>
        <dbReference type="ARBA" id="ARBA00000098"/>
    </source>
</evidence>
<dbReference type="InterPro" id="IPR050344">
    <property type="entry name" value="Peptidase_M1_aminopeptidases"/>
</dbReference>
<evidence type="ECO:0000259" key="15">
    <source>
        <dbReference type="Pfam" id="PF01433"/>
    </source>
</evidence>
<protein>
    <recommendedName>
        <fullName evidence="5">Aminopeptidase N</fullName>
        <ecNumber evidence="4">3.4.11.2</ecNumber>
    </recommendedName>
    <alternativeName>
        <fullName evidence="11">Alanine aminopeptidase</fullName>
    </alternativeName>
    <alternativeName>
        <fullName evidence="12">Lysyl aminopeptidase</fullName>
    </alternativeName>
</protein>
<organism evidence="17 18">
    <name type="scientific">Naumannella cuiyingiana</name>
    <dbReference type="NCBI Taxonomy" id="1347891"/>
    <lineage>
        <taxon>Bacteria</taxon>
        <taxon>Bacillati</taxon>
        <taxon>Actinomycetota</taxon>
        <taxon>Actinomycetes</taxon>
        <taxon>Propionibacteriales</taxon>
        <taxon>Propionibacteriaceae</taxon>
        <taxon>Naumannella</taxon>
    </lineage>
</organism>
<dbReference type="SUPFAM" id="SSF55486">
    <property type="entry name" value="Metalloproteases ('zincins'), catalytic domain"/>
    <property type="match status" value="1"/>
</dbReference>
<comment type="similarity">
    <text evidence="3">Belongs to the peptidase M1 family.</text>
</comment>
<dbReference type="Gene3D" id="1.10.390.10">
    <property type="entry name" value="Neutral Protease Domain 2"/>
    <property type="match status" value="1"/>
</dbReference>
<comment type="cofactor">
    <cofactor evidence="2">
        <name>Zn(2+)</name>
        <dbReference type="ChEBI" id="CHEBI:29105"/>
    </cofactor>
</comment>
<keyword evidence="9" id="KW-0862">Zinc</keyword>
<dbReference type="GO" id="GO:0008270">
    <property type="term" value="F:zinc ion binding"/>
    <property type="evidence" value="ECO:0007669"/>
    <property type="project" value="InterPro"/>
</dbReference>